<evidence type="ECO:0000313" key="2">
    <source>
        <dbReference type="Proteomes" id="UP000228934"/>
    </source>
</evidence>
<evidence type="ECO:0000313" key="1">
    <source>
        <dbReference type="EMBL" id="PIO28471.1"/>
    </source>
</evidence>
<dbReference type="AlphaFoldDB" id="A0A2G9RMI8"/>
<organism evidence="1 2">
    <name type="scientific">Aquarana catesbeiana</name>
    <name type="common">American bullfrog</name>
    <name type="synonym">Rana catesbeiana</name>
    <dbReference type="NCBI Taxonomy" id="8400"/>
    <lineage>
        <taxon>Eukaryota</taxon>
        <taxon>Metazoa</taxon>
        <taxon>Chordata</taxon>
        <taxon>Craniata</taxon>
        <taxon>Vertebrata</taxon>
        <taxon>Euteleostomi</taxon>
        <taxon>Amphibia</taxon>
        <taxon>Batrachia</taxon>
        <taxon>Anura</taxon>
        <taxon>Neobatrachia</taxon>
        <taxon>Ranoidea</taxon>
        <taxon>Ranidae</taxon>
        <taxon>Aquarana</taxon>
    </lineage>
</organism>
<sequence>MTGHGRPSITGCSSCTLAAENWRCWWMVPTSSIVRFTTSTFQILPVTRWWWTRSRSCSVRGV</sequence>
<name>A0A2G9RMI8_AQUCT</name>
<protein>
    <submittedName>
        <fullName evidence="1">Uncharacterized protein</fullName>
    </submittedName>
</protein>
<reference evidence="2" key="1">
    <citation type="journal article" date="2017" name="Nat. Commun.">
        <title>The North American bullfrog draft genome provides insight into hormonal regulation of long noncoding RNA.</title>
        <authorList>
            <person name="Hammond S.A."/>
            <person name="Warren R.L."/>
            <person name="Vandervalk B.P."/>
            <person name="Kucuk E."/>
            <person name="Khan H."/>
            <person name="Gibb E.A."/>
            <person name="Pandoh P."/>
            <person name="Kirk H."/>
            <person name="Zhao Y."/>
            <person name="Jones M."/>
            <person name="Mungall A.J."/>
            <person name="Coope R."/>
            <person name="Pleasance S."/>
            <person name="Moore R.A."/>
            <person name="Holt R.A."/>
            <person name="Round J.M."/>
            <person name="Ohora S."/>
            <person name="Walle B.V."/>
            <person name="Veldhoen N."/>
            <person name="Helbing C.C."/>
            <person name="Birol I."/>
        </authorList>
    </citation>
    <scope>NUCLEOTIDE SEQUENCE [LARGE SCALE GENOMIC DNA]</scope>
</reference>
<accession>A0A2G9RMI8</accession>
<gene>
    <name evidence="1" type="ORF">AB205_0200840</name>
</gene>
<dbReference type="EMBL" id="KV937700">
    <property type="protein sequence ID" value="PIO28471.1"/>
    <property type="molecule type" value="Genomic_DNA"/>
</dbReference>
<proteinExistence type="predicted"/>
<keyword evidence="2" id="KW-1185">Reference proteome</keyword>
<dbReference type="Proteomes" id="UP000228934">
    <property type="component" value="Unassembled WGS sequence"/>
</dbReference>